<sequence length="501" mass="52911">MSGAAQARAGCGPYVHLITPAPGAPRLSRTAGPAVCPPGPPVTVAPGRPSGCRSRPSRRHRTGRKGELGEKCRVHLAGASLIPPAGREEGRPVVRVLSGTPDAGRHANRVVSRPPAKPSTPDRRRDNCFDLLRLVAALGVVVQHAVEHLAAPFLWFAPGSGRWFGDGVPMFFIISGGMVYASARRCREQGRPWRDYLRNRLLRIAPALYAYAAVMAAFLVLSGIVAGRALVGTQFLGWLGSTLLLVPVYHPPLLAEFGTGVVNGSLWTIPVEVGFYLLVPVLVLAAARWSFAAMLAGAGVVAVAGVALLAAAAEHGGDGLGGRLLAVSVLPWLGFFLLGIWWHRVWDRAPQSPWVALAALAGYVATAVVRRHTGDGAEVAVALLGGLPLSYLVYWLAYHGGGALRRVTDRLGDLSFGVYIWHMPVINLLLWAGLDGLALPGTAAVLVVVALTACCALLSWHLVEKPALRLKSYSSRPQQAGTAAPSPPPNRAVDRAGATAR</sequence>
<keyword evidence="4" id="KW-0012">Acyltransferase</keyword>
<accession>A0A420F265</accession>
<feature type="compositionally biased region" description="Low complexity" evidence="1">
    <location>
        <begin position="44"/>
        <end position="54"/>
    </location>
</feature>
<feature type="transmembrane region" description="Helical" evidence="2">
    <location>
        <begin position="131"/>
        <end position="157"/>
    </location>
</feature>
<keyword evidence="2" id="KW-1133">Transmembrane helix</keyword>
<feature type="region of interest" description="Disordered" evidence="1">
    <location>
        <begin position="29"/>
        <end position="67"/>
    </location>
</feature>
<feature type="transmembrane region" description="Helical" evidence="2">
    <location>
        <begin position="354"/>
        <end position="370"/>
    </location>
</feature>
<feature type="transmembrane region" description="Helical" evidence="2">
    <location>
        <begin position="266"/>
        <end position="285"/>
    </location>
</feature>
<keyword evidence="2" id="KW-0472">Membrane</keyword>
<keyword evidence="4" id="KW-0808">Transferase</keyword>
<evidence type="ECO:0000313" key="4">
    <source>
        <dbReference type="EMBL" id="RKF27041.1"/>
    </source>
</evidence>
<feature type="region of interest" description="Disordered" evidence="1">
    <location>
        <begin position="474"/>
        <end position="501"/>
    </location>
</feature>
<dbReference type="GO" id="GO:0016020">
    <property type="term" value="C:membrane"/>
    <property type="evidence" value="ECO:0007669"/>
    <property type="project" value="TreeGrafter"/>
</dbReference>
<dbReference type="EMBL" id="RAQQ01000008">
    <property type="protein sequence ID" value="RKF27041.1"/>
    <property type="molecule type" value="Genomic_DNA"/>
</dbReference>
<evidence type="ECO:0000259" key="3">
    <source>
        <dbReference type="Pfam" id="PF01757"/>
    </source>
</evidence>
<feature type="transmembrane region" description="Helical" evidence="2">
    <location>
        <begin position="441"/>
        <end position="463"/>
    </location>
</feature>
<organism evidence="4 5">
    <name type="scientific">Micromonospora globbae</name>
    <dbReference type="NCBI Taxonomy" id="1894969"/>
    <lineage>
        <taxon>Bacteria</taxon>
        <taxon>Bacillati</taxon>
        <taxon>Actinomycetota</taxon>
        <taxon>Actinomycetes</taxon>
        <taxon>Micromonosporales</taxon>
        <taxon>Micromonosporaceae</taxon>
        <taxon>Micromonospora</taxon>
    </lineage>
</organism>
<comment type="caution">
    <text evidence="4">The sequence shown here is derived from an EMBL/GenBank/DDBJ whole genome shotgun (WGS) entry which is preliminary data.</text>
</comment>
<dbReference type="AlphaFoldDB" id="A0A420F265"/>
<dbReference type="GO" id="GO:0016747">
    <property type="term" value="F:acyltransferase activity, transferring groups other than amino-acyl groups"/>
    <property type="evidence" value="ECO:0007669"/>
    <property type="project" value="InterPro"/>
</dbReference>
<evidence type="ECO:0000256" key="1">
    <source>
        <dbReference type="SAM" id="MobiDB-lite"/>
    </source>
</evidence>
<dbReference type="Pfam" id="PF01757">
    <property type="entry name" value="Acyl_transf_3"/>
    <property type="match status" value="1"/>
</dbReference>
<dbReference type="InterPro" id="IPR002656">
    <property type="entry name" value="Acyl_transf_3_dom"/>
</dbReference>
<feature type="transmembrane region" description="Helical" evidence="2">
    <location>
        <begin position="163"/>
        <end position="183"/>
    </location>
</feature>
<feature type="transmembrane region" description="Helical" evidence="2">
    <location>
        <begin position="291"/>
        <end position="312"/>
    </location>
</feature>
<proteinExistence type="predicted"/>
<feature type="domain" description="Acyltransferase 3" evidence="3">
    <location>
        <begin position="128"/>
        <end position="458"/>
    </location>
</feature>
<reference evidence="4 5" key="1">
    <citation type="journal article" date="2018" name="Int. J. Syst. Evol. Microbiol.">
        <title>Micromonospora globbae sp. nov., an endophytic actinomycete isolated from roots of Globba winitii C. H. Wright.</title>
        <authorList>
            <person name="Kuncharoen N."/>
            <person name="Pittayakhajonwut P."/>
            <person name="Tanasupawat S."/>
        </authorList>
    </citation>
    <scope>NUCLEOTIDE SEQUENCE [LARGE SCALE GENOMIC DNA]</scope>
    <source>
        <strain evidence="4 5">WPS1-2</strain>
    </source>
</reference>
<feature type="transmembrane region" description="Helical" evidence="2">
    <location>
        <begin position="324"/>
        <end position="342"/>
    </location>
</feature>
<protein>
    <submittedName>
        <fullName evidence="4">Acyltransferase</fullName>
    </submittedName>
</protein>
<evidence type="ECO:0000256" key="2">
    <source>
        <dbReference type="SAM" id="Phobius"/>
    </source>
</evidence>
<dbReference type="PANTHER" id="PTHR23028">
    <property type="entry name" value="ACETYLTRANSFERASE"/>
    <property type="match status" value="1"/>
</dbReference>
<feature type="transmembrane region" description="Helical" evidence="2">
    <location>
        <begin position="416"/>
        <end position="434"/>
    </location>
</feature>
<keyword evidence="2" id="KW-0812">Transmembrane</keyword>
<dbReference type="InterPro" id="IPR050879">
    <property type="entry name" value="Acyltransferase_3"/>
</dbReference>
<feature type="transmembrane region" description="Helical" evidence="2">
    <location>
        <begin position="377"/>
        <end position="396"/>
    </location>
</feature>
<dbReference type="GO" id="GO:0000271">
    <property type="term" value="P:polysaccharide biosynthetic process"/>
    <property type="evidence" value="ECO:0007669"/>
    <property type="project" value="TreeGrafter"/>
</dbReference>
<name>A0A420F265_9ACTN</name>
<dbReference type="PANTHER" id="PTHR23028:SF53">
    <property type="entry name" value="ACYL_TRANSF_3 DOMAIN-CONTAINING PROTEIN"/>
    <property type="match status" value="1"/>
</dbReference>
<gene>
    <name evidence="4" type="ORF">D7I43_13630</name>
</gene>
<feature type="region of interest" description="Disordered" evidence="1">
    <location>
        <begin position="99"/>
        <end position="123"/>
    </location>
</feature>
<dbReference type="Proteomes" id="UP000285744">
    <property type="component" value="Unassembled WGS sequence"/>
</dbReference>
<evidence type="ECO:0000313" key="5">
    <source>
        <dbReference type="Proteomes" id="UP000285744"/>
    </source>
</evidence>
<feature type="transmembrane region" description="Helical" evidence="2">
    <location>
        <begin position="204"/>
        <end position="229"/>
    </location>
</feature>